<feature type="transmembrane region" description="Helical" evidence="1">
    <location>
        <begin position="36"/>
        <end position="56"/>
    </location>
</feature>
<protein>
    <recommendedName>
        <fullName evidence="4">Cobalamin biosynthesis protein CobQ</fullName>
    </recommendedName>
</protein>
<keyword evidence="1" id="KW-0472">Membrane</keyword>
<keyword evidence="1" id="KW-0812">Transmembrane</keyword>
<feature type="transmembrane region" description="Helical" evidence="1">
    <location>
        <begin position="139"/>
        <end position="159"/>
    </location>
</feature>
<name>A0A921NRZ6_9RHOB</name>
<accession>A0A921NRZ6</accession>
<evidence type="ECO:0000313" key="2">
    <source>
        <dbReference type="EMBL" id="KAF0676775.1"/>
    </source>
</evidence>
<dbReference type="AlphaFoldDB" id="A0A921NRZ6"/>
<dbReference type="RefSeq" id="WP_159964284.1">
    <property type="nucleotide sequence ID" value="NZ_APKE01000011.1"/>
</dbReference>
<feature type="transmembrane region" description="Helical" evidence="1">
    <location>
        <begin position="68"/>
        <end position="87"/>
    </location>
</feature>
<gene>
    <name evidence="2" type="ORF">PMES_00861</name>
</gene>
<sequence>MNTPAHLVIGAALLGRRGMPATPWWGMAGGAAPDISLYVLAGAAMWVFGVSPQTVFGQLYFSGPWQQVFAIDNSVILWGLGLCLAAWRGSAAGVAFTGAALLHLALDLPLHGDDARMHFWPLTDWKFDSPYSYWDRTRGAGWIALLEGAMVLVGAVWLVLRFPSWPLRSSVLALMAAQLATGRLWQIMF</sequence>
<dbReference type="Proteomes" id="UP000698242">
    <property type="component" value="Unassembled WGS sequence"/>
</dbReference>
<dbReference type="EMBL" id="APKE01000011">
    <property type="protein sequence ID" value="KAF0676775.1"/>
    <property type="molecule type" value="Genomic_DNA"/>
</dbReference>
<proteinExistence type="predicted"/>
<dbReference type="OrthoDB" id="7631418at2"/>
<organism evidence="2 3">
    <name type="scientific">Profundibacterium mesophilum KAUST100406-0324</name>
    <dbReference type="NCBI Taxonomy" id="1037889"/>
    <lineage>
        <taxon>Bacteria</taxon>
        <taxon>Pseudomonadati</taxon>
        <taxon>Pseudomonadota</taxon>
        <taxon>Alphaproteobacteria</taxon>
        <taxon>Rhodobacterales</taxon>
        <taxon>Roseobacteraceae</taxon>
        <taxon>Profundibacterium</taxon>
    </lineage>
</organism>
<evidence type="ECO:0000256" key="1">
    <source>
        <dbReference type="SAM" id="Phobius"/>
    </source>
</evidence>
<reference evidence="2" key="1">
    <citation type="submission" date="2013-03" db="EMBL/GenBank/DDBJ databases">
        <title>Genome Sequence of the Profundibacterium mesophilum strain KAUST100406-0324T from Red Sea, a novel genus in the family Rhodobacteraceae.</title>
        <authorList>
            <person name="Essack M."/>
            <person name="Alam I."/>
            <person name="Lafi F."/>
            <person name="Alawi W."/>
            <person name="Kamanu F."/>
            <person name="Al-Suwailem A."/>
            <person name="Lee O.O."/>
            <person name="Xu Y."/>
            <person name="Bajic V."/>
            <person name="Qian P.-Y."/>
            <person name="Archer J."/>
        </authorList>
    </citation>
    <scope>NUCLEOTIDE SEQUENCE</scope>
    <source>
        <strain evidence="2">KAUST100406-0324</strain>
    </source>
</reference>
<comment type="caution">
    <text evidence="2">The sequence shown here is derived from an EMBL/GenBank/DDBJ whole genome shotgun (WGS) entry which is preliminary data.</text>
</comment>
<evidence type="ECO:0008006" key="4">
    <source>
        <dbReference type="Google" id="ProtNLM"/>
    </source>
</evidence>
<evidence type="ECO:0000313" key="3">
    <source>
        <dbReference type="Proteomes" id="UP000698242"/>
    </source>
</evidence>
<keyword evidence="1" id="KW-1133">Transmembrane helix</keyword>
<keyword evidence="3" id="KW-1185">Reference proteome</keyword>